<evidence type="ECO:0000256" key="1">
    <source>
        <dbReference type="SAM" id="MobiDB-lite"/>
    </source>
</evidence>
<name>A0ABV3M1R1_9ACTN</name>
<comment type="caution">
    <text evidence="2">The sequence shown here is derived from an EMBL/GenBank/DDBJ whole genome shotgun (WGS) entry which is preliminary data.</text>
</comment>
<feature type="region of interest" description="Disordered" evidence="1">
    <location>
        <begin position="95"/>
        <end position="175"/>
    </location>
</feature>
<evidence type="ECO:0000313" key="2">
    <source>
        <dbReference type="EMBL" id="MEW2365637.1"/>
    </source>
</evidence>
<sequence>MGIRLMVEVLHSAPEALTHREKLLLVVLAEDANDDSRVTWNSVERPEVLRGAKVSRSQLYAVLKSLAHKGAIEKLAAGQKNGAAKYRITKFPGLQCQENRDAEPPSQCPQTPDTEGSQCPGTPDTEPNRQCQENADTEPSQCQGIRDVSVRESGTPTPLNPSTTTPLASKQEGAPDAINYGIPEAARPLVDGVTAAGVYVRWPFKGNSWFPVLAMIDKSGVPAMVDHARKAAARTDVESANYFLKGWSELPPIPGPDVDRPKLRPVGGKHTPYTPPTDHSVYQNGFHSHARPQASGE</sequence>
<protein>
    <submittedName>
        <fullName evidence="2">Uncharacterized protein</fullName>
    </submittedName>
</protein>
<dbReference type="Proteomes" id="UP001553843">
    <property type="component" value="Unassembled WGS sequence"/>
</dbReference>
<feature type="compositionally biased region" description="Low complexity" evidence="1">
    <location>
        <begin position="155"/>
        <end position="167"/>
    </location>
</feature>
<reference evidence="2 3" key="1">
    <citation type="submission" date="2024-06" db="EMBL/GenBank/DDBJ databases">
        <title>The Natural Products Discovery Center: Release of the First 8490 Sequenced Strains for Exploring Actinobacteria Biosynthetic Diversity.</title>
        <authorList>
            <person name="Kalkreuter E."/>
            <person name="Kautsar S.A."/>
            <person name="Yang D."/>
            <person name="Bader C.D."/>
            <person name="Teijaro C.N."/>
            <person name="Fluegel L."/>
            <person name="Davis C.M."/>
            <person name="Simpson J.R."/>
            <person name="Lauterbach L."/>
            <person name="Steele A.D."/>
            <person name="Gui C."/>
            <person name="Meng S."/>
            <person name="Li G."/>
            <person name="Viehrig K."/>
            <person name="Ye F."/>
            <person name="Su P."/>
            <person name="Kiefer A.F."/>
            <person name="Nichols A."/>
            <person name="Cepeda A.J."/>
            <person name="Yan W."/>
            <person name="Fan B."/>
            <person name="Jiang Y."/>
            <person name="Adhikari A."/>
            <person name="Zheng C.-J."/>
            <person name="Schuster L."/>
            <person name="Cowan T.M."/>
            <person name="Smanski M.J."/>
            <person name="Chevrette M.G."/>
            <person name="De Carvalho L.P.S."/>
            <person name="Shen B."/>
        </authorList>
    </citation>
    <scope>NUCLEOTIDE SEQUENCE [LARGE SCALE GENOMIC DNA]</scope>
    <source>
        <strain evidence="2 3">NPDC047833</strain>
    </source>
</reference>
<feature type="region of interest" description="Disordered" evidence="1">
    <location>
        <begin position="253"/>
        <end position="297"/>
    </location>
</feature>
<proteinExistence type="predicted"/>
<feature type="compositionally biased region" description="Polar residues" evidence="1">
    <location>
        <begin position="108"/>
        <end position="120"/>
    </location>
</feature>
<organism evidence="2 3">
    <name type="scientific">Streptomyces huasconensis</name>
    <dbReference type="NCBI Taxonomy" id="1854574"/>
    <lineage>
        <taxon>Bacteria</taxon>
        <taxon>Bacillati</taxon>
        <taxon>Actinomycetota</taxon>
        <taxon>Actinomycetes</taxon>
        <taxon>Kitasatosporales</taxon>
        <taxon>Streptomycetaceae</taxon>
        <taxon>Streptomyces</taxon>
    </lineage>
</organism>
<dbReference type="RefSeq" id="WP_359780903.1">
    <property type="nucleotide sequence ID" value="NZ_JBEYRR010000008.1"/>
</dbReference>
<keyword evidence="3" id="KW-1185">Reference proteome</keyword>
<gene>
    <name evidence="2" type="ORF">AB0887_27260</name>
</gene>
<dbReference type="EMBL" id="JBEYRS010000012">
    <property type="protein sequence ID" value="MEW2365637.1"/>
    <property type="molecule type" value="Genomic_DNA"/>
</dbReference>
<accession>A0ABV3M1R1</accession>
<evidence type="ECO:0000313" key="3">
    <source>
        <dbReference type="Proteomes" id="UP001553843"/>
    </source>
</evidence>
<feature type="compositionally biased region" description="Polar residues" evidence="1">
    <location>
        <begin position="128"/>
        <end position="143"/>
    </location>
</feature>